<comment type="caution">
    <text evidence="1">The sequence shown here is derived from an EMBL/GenBank/DDBJ whole genome shotgun (WGS) entry which is preliminary data.</text>
</comment>
<dbReference type="Pfam" id="PF14255">
    <property type="entry name" value="Zn_ribbon_21"/>
    <property type="match status" value="1"/>
</dbReference>
<accession>A0A432ZI57</accession>
<name>A0A432ZI57_9GAMM</name>
<dbReference type="InterPro" id="IPR017143">
    <property type="entry name" value="UCP037225"/>
</dbReference>
<dbReference type="RefSeq" id="WP_126783945.1">
    <property type="nucleotide sequence ID" value="NZ_PIQF01000001.1"/>
</dbReference>
<dbReference type="OrthoDB" id="9814566at2"/>
<proteinExistence type="predicted"/>
<dbReference type="PIRSF" id="PIRSF037225">
    <property type="entry name" value="UCP037225"/>
    <property type="match status" value="1"/>
</dbReference>
<organism evidence="1 2">
    <name type="scientific">Idiomarina seosinensis</name>
    <dbReference type="NCBI Taxonomy" id="281739"/>
    <lineage>
        <taxon>Bacteria</taxon>
        <taxon>Pseudomonadati</taxon>
        <taxon>Pseudomonadota</taxon>
        <taxon>Gammaproteobacteria</taxon>
        <taxon>Alteromonadales</taxon>
        <taxon>Idiomarinaceae</taxon>
        <taxon>Idiomarina</taxon>
    </lineage>
</organism>
<dbReference type="Proteomes" id="UP000287908">
    <property type="component" value="Unassembled WGS sequence"/>
</dbReference>
<dbReference type="AlphaFoldDB" id="A0A432ZI57"/>
<dbReference type="EMBL" id="PIQF01000001">
    <property type="protein sequence ID" value="RUO77676.1"/>
    <property type="molecule type" value="Genomic_DNA"/>
</dbReference>
<sequence>MHEEDLKSILVRCPHCGHNTSLEIDQSEGDQDYQEECSACGELFHVQLTVDELQQKTRVKIDGNDEQFY</sequence>
<protein>
    <submittedName>
        <fullName evidence="1">CPXCG motif-containing cysteine-rich protein</fullName>
    </submittedName>
</protein>
<dbReference type="SUPFAM" id="SSF57783">
    <property type="entry name" value="Zinc beta-ribbon"/>
    <property type="match status" value="1"/>
</dbReference>
<evidence type="ECO:0000313" key="1">
    <source>
        <dbReference type="EMBL" id="RUO77676.1"/>
    </source>
</evidence>
<dbReference type="InterPro" id="IPR025990">
    <property type="entry name" value="zinc_ribbon_bacterial"/>
</dbReference>
<keyword evidence="2" id="KW-1185">Reference proteome</keyword>
<reference evidence="1 2" key="1">
    <citation type="journal article" date="2011" name="Front. Microbiol.">
        <title>Genomic signatures of strain selection and enhancement in Bacillus atrophaeus var. globigii, a historical biowarfare simulant.</title>
        <authorList>
            <person name="Gibbons H.S."/>
            <person name="Broomall S.M."/>
            <person name="McNew L.A."/>
            <person name="Daligault H."/>
            <person name="Chapman C."/>
            <person name="Bruce D."/>
            <person name="Karavis M."/>
            <person name="Krepps M."/>
            <person name="McGregor P.A."/>
            <person name="Hong C."/>
            <person name="Park K.H."/>
            <person name="Akmal A."/>
            <person name="Feldman A."/>
            <person name="Lin J.S."/>
            <person name="Chang W.E."/>
            <person name="Higgs B.W."/>
            <person name="Demirev P."/>
            <person name="Lindquist J."/>
            <person name="Liem A."/>
            <person name="Fochler E."/>
            <person name="Read T.D."/>
            <person name="Tapia R."/>
            <person name="Johnson S."/>
            <person name="Bishop-Lilly K.A."/>
            <person name="Detter C."/>
            <person name="Han C."/>
            <person name="Sozhamannan S."/>
            <person name="Rosenzweig C.N."/>
            <person name="Skowronski E.W."/>
        </authorList>
    </citation>
    <scope>NUCLEOTIDE SEQUENCE [LARGE SCALE GENOMIC DNA]</scope>
    <source>
        <strain evidence="1 2">CL-SP19</strain>
    </source>
</reference>
<gene>
    <name evidence="1" type="ORF">CWI81_04140</name>
</gene>
<evidence type="ECO:0000313" key="2">
    <source>
        <dbReference type="Proteomes" id="UP000287908"/>
    </source>
</evidence>